<dbReference type="SUPFAM" id="SSF46894">
    <property type="entry name" value="C-terminal effector domain of the bipartite response regulators"/>
    <property type="match status" value="1"/>
</dbReference>
<gene>
    <name evidence="2" type="ORF">QYE77_05045</name>
</gene>
<name>A0ABU3NMQ0_9CHLR</name>
<proteinExistence type="predicted"/>
<sequence>MSSEKKVTQEILIATLGTEPQGVTWLLDWLLAHGYPIREILVLHTQSDVVKPALEKLDAELESSATYPGLCYRREVIRGEVGPIRDLASEQDAWAFLRAIYRAIRRARQAGQIVHLSLIGGRKTMAVYAMVAAQLLFGEHDRAWHMISDVHWSGSEKRMHPSPSDRFQVVPVPVVRWGDAATVQVLLSEVDDPWEALRRQREFTLWEVMRRRREFWEHCLTPGLREVAELLVREGLDNAAIARRLGKSEHTVANQLTRIYRAFDDWRGAYSGKAGASRAAFIAEFAPLFSKGDT</sequence>
<dbReference type="InterPro" id="IPR019092">
    <property type="entry name" value="SSO2081-like_dom"/>
</dbReference>
<dbReference type="InterPro" id="IPR016032">
    <property type="entry name" value="Sig_transdc_resp-reg_C-effctor"/>
</dbReference>
<accession>A0ABU3NMQ0</accession>
<dbReference type="Proteomes" id="UP001254165">
    <property type="component" value="Unassembled WGS sequence"/>
</dbReference>
<protein>
    <submittedName>
        <fullName evidence="2">CRISPR-associated ring nuclease</fullName>
    </submittedName>
</protein>
<evidence type="ECO:0000313" key="3">
    <source>
        <dbReference type="Proteomes" id="UP001254165"/>
    </source>
</evidence>
<organism evidence="2 3">
    <name type="scientific">Thermanaerothrix solaris</name>
    <dbReference type="NCBI Taxonomy" id="3058434"/>
    <lineage>
        <taxon>Bacteria</taxon>
        <taxon>Bacillati</taxon>
        <taxon>Chloroflexota</taxon>
        <taxon>Anaerolineae</taxon>
        <taxon>Anaerolineales</taxon>
        <taxon>Anaerolineaceae</taxon>
        <taxon>Thermanaerothrix</taxon>
    </lineage>
</organism>
<evidence type="ECO:0000313" key="2">
    <source>
        <dbReference type="EMBL" id="MDT8897625.1"/>
    </source>
</evidence>
<evidence type="ECO:0000259" key="1">
    <source>
        <dbReference type="Pfam" id="PF09623"/>
    </source>
</evidence>
<dbReference type="EMBL" id="JAUHMF010000001">
    <property type="protein sequence ID" value="MDT8897625.1"/>
    <property type="molecule type" value="Genomic_DNA"/>
</dbReference>
<feature type="domain" description="CRISPR system ring nuclease SSO2081-like" evidence="1">
    <location>
        <begin position="19"/>
        <end position="203"/>
    </location>
</feature>
<dbReference type="Pfam" id="PF09623">
    <property type="entry name" value="Cas_NE0113"/>
    <property type="match status" value="1"/>
</dbReference>
<dbReference type="Gene3D" id="1.10.10.10">
    <property type="entry name" value="Winged helix-like DNA-binding domain superfamily/Winged helix DNA-binding domain"/>
    <property type="match status" value="1"/>
</dbReference>
<comment type="caution">
    <text evidence="2">The sequence shown here is derived from an EMBL/GenBank/DDBJ whole genome shotgun (WGS) entry which is preliminary data.</text>
</comment>
<dbReference type="InterPro" id="IPR036388">
    <property type="entry name" value="WH-like_DNA-bd_sf"/>
</dbReference>
<dbReference type="RefSeq" id="WP_315624288.1">
    <property type="nucleotide sequence ID" value="NZ_JAUHMF010000001.1"/>
</dbReference>
<reference evidence="2 3" key="1">
    <citation type="submission" date="2023-07" db="EMBL/GenBank/DDBJ databases">
        <title>Novel species of Thermanaerothrix with wide hydrolytic capabilities.</title>
        <authorList>
            <person name="Zayulina K.S."/>
            <person name="Podosokorskaya O.A."/>
            <person name="Elcheninov A.G."/>
        </authorList>
    </citation>
    <scope>NUCLEOTIDE SEQUENCE [LARGE SCALE GENOMIC DNA]</scope>
    <source>
        <strain evidence="2 3">4228-RoL</strain>
    </source>
</reference>
<keyword evidence="3" id="KW-1185">Reference proteome</keyword>